<evidence type="ECO:0000256" key="1">
    <source>
        <dbReference type="SAM" id="Phobius"/>
    </source>
</evidence>
<dbReference type="EMBL" id="LFOD01000008">
    <property type="protein sequence ID" value="KMV18327.1"/>
    <property type="molecule type" value="Genomic_DNA"/>
</dbReference>
<dbReference type="AlphaFoldDB" id="A0A0J8UBD4"/>
<accession>A0A0J8UBD4</accession>
<sequence>MMKGPLMGSLNIAATREVIVAYGQSSSAWAASTINTWLGVIVGIIFLVVAGNVMRDKQKDESDKVKAIALLGVGSVIVAGVVMMFVNNKFGGAAGRIGETVN</sequence>
<organism evidence="2 3">
    <name type="scientific">Mycolicibacterium conceptionense</name>
    <dbReference type="NCBI Taxonomy" id="451644"/>
    <lineage>
        <taxon>Bacteria</taxon>
        <taxon>Bacillati</taxon>
        <taxon>Actinomycetota</taxon>
        <taxon>Actinomycetes</taxon>
        <taxon>Mycobacteriales</taxon>
        <taxon>Mycobacteriaceae</taxon>
        <taxon>Mycolicibacterium</taxon>
    </lineage>
</organism>
<feature type="transmembrane region" description="Helical" evidence="1">
    <location>
        <begin position="65"/>
        <end position="86"/>
    </location>
</feature>
<protein>
    <submittedName>
        <fullName evidence="2">Uncharacterized protein</fullName>
    </submittedName>
</protein>
<proteinExistence type="predicted"/>
<evidence type="ECO:0000313" key="3">
    <source>
        <dbReference type="Proteomes" id="UP000037594"/>
    </source>
</evidence>
<evidence type="ECO:0000313" key="2">
    <source>
        <dbReference type="EMBL" id="KMV18327.1"/>
    </source>
</evidence>
<keyword evidence="1" id="KW-0472">Membrane</keyword>
<keyword evidence="1" id="KW-1133">Transmembrane helix</keyword>
<dbReference type="Proteomes" id="UP000037594">
    <property type="component" value="Unassembled WGS sequence"/>
</dbReference>
<gene>
    <name evidence="2" type="ORF">ACT17_11900</name>
</gene>
<reference evidence="2 3" key="1">
    <citation type="submission" date="2015-06" db="EMBL/GenBank/DDBJ databases">
        <title>Genome sequence of Mycobacterium conceptionense strain MLE.</title>
        <authorList>
            <person name="Greninger A.L."/>
            <person name="Cunningham G."/>
            <person name="Chiu C.Y."/>
            <person name="Miller S."/>
        </authorList>
    </citation>
    <scope>NUCLEOTIDE SEQUENCE [LARGE SCALE GENOMIC DNA]</scope>
    <source>
        <strain evidence="2 3">MLE</strain>
    </source>
</reference>
<comment type="caution">
    <text evidence="2">The sequence shown here is derived from an EMBL/GenBank/DDBJ whole genome shotgun (WGS) entry which is preliminary data.</text>
</comment>
<feature type="transmembrane region" description="Helical" evidence="1">
    <location>
        <begin position="34"/>
        <end position="53"/>
    </location>
</feature>
<dbReference type="PATRIC" id="fig|451644.5.peg.2461"/>
<name>A0A0J8UBD4_9MYCO</name>
<keyword evidence="1" id="KW-0812">Transmembrane</keyword>